<sequence length="390" mass="45865">MKVKSQRQYTDEFKREAVQQSLDSSDTVKSVALSLGISPVLLSKWRCQMTSKKTNPLPIPNQGPEKSVAQLEKEIRQLKKKLEMAELENDFLKEGEGFLRQPKRIRFEYILKKASVKLPVIRLCRWLDVSTAGYYKWLTRKPSKRETENECLSSYLKRESKAQHCIPGYRKLWEAAVANGFICNKKRVQRLLQNMGYRSCASKKRYGRTLRQNTLIPAYNILDRQFKVDKPNRVWVSDITQVRCSDGWQYLCVVLDLFSRKVIGWSTSRINNASLVLKSLNKAWEKRQPFGHELLFHSDQGIQYRALETIRWHRKRKIKISMSRKGNCWDNACSESFFAQYKKEWMNHLGEISRQEMTMQSRIYIDTYYNPIRRHGTLGGLSPMDFELIN</sequence>
<dbReference type="RefSeq" id="WP_137409204.1">
    <property type="nucleotide sequence ID" value="NZ_AP025465.1"/>
</dbReference>
<dbReference type="GO" id="GO:0006313">
    <property type="term" value="P:DNA transposition"/>
    <property type="evidence" value="ECO:0007669"/>
    <property type="project" value="InterPro"/>
</dbReference>
<name>A0A7V7NP74_9VIBR</name>
<dbReference type="SUPFAM" id="SSF46689">
    <property type="entry name" value="Homeodomain-like"/>
    <property type="match status" value="1"/>
</dbReference>
<dbReference type="PANTHER" id="PTHR46889:SF4">
    <property type="entry name" value="TRANSPOSASE INSO FOR INSERTION SEQUENCE ELEMENT IS911B-RELATED"/>
    <property type="match status" value="1"/>
</dbReference>
<dbReference type="InterPro" id="IPR048020">
    <property type="entry name" value="Transpos_IS3"/>
</dbReference>
<dbReference type="EMBL" id="VZPX01000130">
    <property type="protein sequence ID" value="KAB0463700.1"/>
    <property type="molecule type" value="Genomic_DNA"/>
</dbReference>
<dbReference type="Pfam" id="PF01527">
    <property type="entry name" value="HTH_Tnp_1"/>
    <property type="match status" value="1"/>
</dbReference>
<dbReference type="InterPro" id="IPR050900">
    <property type="entry name" value="Transposase_IS3/IS150/IS904"/>
</dbReference>
<dbReference type="InterPro" id="IPR001584">
    <property type="entry name" value="Integrase_cat-core"/>
</dbReference>
<dbReference type="InterPro" id="IPR036397">
    <property type="entry name" value="RNaseH_sf"/>
</dbReference>
<evidence type="ECO:0000259" key="3">
    <source>
        <dbReference type="PROSITE" id="PS50994"/>
    </source>
</evidence>
<evidence type="ECO:0000256" key="2">
    <source>
        <dbReference type="SAM" id="Coils"/>
    </source>
</evidence>
<dbReference type="SUPFAM" id="SSF53098">
    <property type="entry name" value="Ribonuclease H-like"/>
    <property type="match status" value="1"/>
</dbReference>
<accession>A0A7V7NP74</accession>
<dbReference type="PANTHER" id="PTHR46889">
    <property type="entry name" value="TRANSPOSASE INSF FOR INSERTION SEQUENCE IS3B-RELATED"/>
    <property type="match status" value="1"/>
</dbReference>
<dbReference type="PROSITE" id="PS50994">
    <property type="entry name" value="INTEGRASE"/>
    <property type="match status" value="1"/>
</dbReference>
<dbReference type="GeneID" id="77341216"/>
<reference evidence="4 5" key="1">
    <citation type="submission" date="2019-09" db="EMBL/GenBank/DDBJ databases">
        <title>Draft genome sequences of 48 bacterial type strains from the CCUG.</title>
        <authorList>
            <person name="Tunovic T."/>
            <person name="Pineiro-Iglesias B."/>
            <person name="Unosson C."/>
            <person name="Inganas E."/>
            <person name="Ohlen M."/>
            <person name="Cardew S."/>
            <person name="Jensie-Markopoulos S."/>
            <person name="Salva-Serra F."/>
            <person name="Jaen-Luchoro D."/>
            <person name="Karlsson R."/>
            <person name="Svensson-Stadler L."/>
            <person name="Chun J."/>
            <person name="Moore E."/>
        </authorList>
    </citation>
    <scope>NUCLEOTIDE SEQUENCE [LARGE SCALE GENOMIC DNA]</scope>
    <source>
        <strain evidence="4 5">CCUG 48643</strain>
    </source>
</reference>
<dbReference type="InterPro" id="IPR002514">
    <property type="entry name" value="Transposase_8"/>
</dbReference>
<dbReference type="Proteomes" id="UP000423756">
    <property type="component" value="Unassembled WGS sequence"/>
</dbReference>
<organism evidence="4 5">
    <name type="scientific">Vibrio chagasii</name>
    <dbReference type="NCBI Taxonomy" id="170679"/>
    <lineage>
        <taxon>Bacteria</taxon>
        <taxon>Pseudomonadati</taxon>
        <taxon>Pseudomonadota</taxon>
        <taxon>Gammaproteobacteria</taxon>
        <taxon>Vibrionales</taxon>
        <taxon>Vibrionaceae</taxon>
        <taxon>Vibrio</taxon>
    </lineage>
</organism>
<evidence type="ECO:0000313" key="5">
    <source>
        <dbReference type="Proteomes" id="UP000423756"/>
    </source>
</evidence>
<comment type="similarity">
    <text evidence="1">Belongs to the transposase 8 family.</text>
</comment>
<keyword evidence="2" id="KW-0175">Coiled coil</keyword>
<dbReference type="InterPro" id="IPR012337">
    <property type="entry name" value="RNaseH-like_sf"/>
</dbReference>
<dbReference type="GO" id="GO:0015074">
    <property type="term" value="P:DNA integration"/>
    <property type="evidence" value="ECO:0007669"/>
    <property type="project" value="InterPro"/>
</dbReference>
<dbReference type="InterPro" id="IPR009057">
    <property type="entry name" value="Homeodomain-like_sf"/>
</dbReference>
<dbReference type="NCBIfam" id="NF033516">
    <property type="entry name" value="transpos_IS3"/>
    <property type="match status" value="1"/>
</dbReference>
<evidence type="ECO:0000256" key="1">
    <source>
        <dbReference type="ARBA" id="ARBA00009964"/>
    </source>
</evidence>
<dbReference type="GO" id="GO:0003677">
    <property type="term" value="F:DNA binding"/>
    <property type="evidence" value="ECO:0007669"/>
    <property type="project" value="InterPro"/>
</dbReference>
<dbReference type="Pfam" id="PF00665">
    <property type="entry name" value="rve"/>
    <property type="match status" value="1"/>
</dbReference>
<dbReference type="AlphaFoldDB" id="A0A7V7NP74"/>
<dbReference type="Pfam" id="PF13276">
    <property type="entry name" value="HTH_21"/>
    <property type="match status" value="1"/>
</dbReference>
<feature type="coiled-coil region" evidence="2">
    <location>
        <begin position="61"/>
        <end position="95"/>
    </location>
</feature>
<comment type="caution">
    <text evidence="4">The sequence shown here is derived from an EMBL/GenBank/DDBJ whole genome shotgun (WGS) entry which is preliminary data.</text>
</comment>
<dbReference type="Pfam" id="PF13333">
    <property type="entry name" value="rve_2"/>
    <property type="match status" value="1"/>
</dbReference>
<protein>
    <submittedName>
        <fullName evidence="4">IS3 family transposase</fullName>
    </submittedName>
</protein>
<feature type="domain" description="Integrase catalytic" evidence="3">
    <location>
        <begin position="227"/>
        <end position="390"/>
    </location>
</feature>
<dbReference type="Gene3D" id="1.10.10.60">
    <property type="entry name" value="Homeodomain-like"/>
    <property type="match status" value="1"/>
</dbReference>
<dbReference type="Gene3D" id="3.30.420.10">
    <property type="entry name" value="Ribonuclease H-like superfamily/Ribonuclease H"/>
    <property type="match status" value="1"/>
</dbReference>
<proteinExistence type="inferred from homology"/>
<dbReference type="InterPro" id="IPR025948">
    <property type="entry name" value="HTH-like_dom"/>
</dbReference>
<dbReference type="GO" id="GO:0004803">
    <property type="term" value="F:transposase activity"/>
    <property type="evidence" value="ECO:0007669"/>
    <property type="project" value="InterPro"/>
</dbReference>
<gene>
    <name evidence="4" type="ORF">F7Q91_24895</name>
</gene>
<evidence type="ECO:0000313" key="4">
    <source>
        <dbReference type="EMBL" id="KAB0463700.1"/>
    </source>
</evidence>